<dbReference type="Proteomes" id="UP000050465">
    <property type="component" value="Unassembled WGS sequence"/>
</dbReference>
<keyword evidence="2" id="KW-0479">Metal-binding</keyword>
<evidence type="ECO:0000259" key="8">
    <source>
        <dbReference type="PROSITE" id="PS51296"/>
    </source>
</evidence>
<keyword evidence="7" id="KW-0732">Signal</keyword>
<dbReference type="InterPro" id="IPR014349">
    <property type="entry name" value="Rieske_Fe-S_prot"/>
</dbReference>
<keyword evidence="4" id="KW-0411">Iron-sulfur</keyword>
<dbReference type="Pfam" id="PF00355">
    <property type="entry name" value="Rieske"/>
    <property type="match status" value="1"/>
</dbReference>
<protein>
    <submittedName>
        <fullName evidence="9">Cytochrome b6-f complex iron sulfur subunit PetC</fullName>
    </submittedName>
</protein>
<dbReference type="EMBL" id="LJZR01000014">
    <property type="protein sequence ID" value="KPQ35065.1"/>
    <property type="molecule type" value="Genomic_DNA"/>
</dbReference>
<dbReference type="GO" id="GO:0004497">
    <property type="term" value="F:monooxygenase activity"/>
    <property type="evidence" value="ECO:0007669"/>
    <property type="project" value="UniProtKB-ARBA"/>
</dbReference>
<sequence>MKRREFVNFVGLGCIATSLPVAIAACTPAETTADSTADSPDAAPADVPAADVTAESMDSSVREDGFAALGTVSELDSAGFLASQTFVAGPVIVVRDPANAEDIVALNSICTHKGCSVDWADTEFTCACHGSTFSVDGTATNGPATEPLSSYEAKIDGDWVLVKAV</sequence>
<keyword evidence="1" id="KW-0001">2Fe-2S</keyword>
<evidence type="ECO:0000256" key="3">
    <source>
        <dbReference type="ARBA" id="ARBA00023004"/>
    </source>
</evidence>
<dbReference type="GO" id="GO:0046872">
    <property type="term" value="F:metal ion binding"/>
    <property type="evidence" value="ECO:0007669"/>
    <property type="project" value="UniProtKB-KW"/>
</dbReference>
<gene>
    <name evidence="9" type="primary">petC-2</name>
    <name evidence="9" type="ORF">HLUCCA11_11645</name>
</gene>
<dbReference type="Gene3D" id="2.102.10.10">
    <property type="entry name" value="Rieske [2Fe-2S] iron-sulphur domain"/>
    <property type="match status" value="1"/>
</dbReference>
<dbReference type="GO" id="GO:0016020">
    <property type="term" value="C:membrane"/>
    <property type="evidence" value="ECO:0007669"/>
    <property type="project" value="InterPro"/>
</dbReference>
<evidence type="ECO:0000256" key="5">
    <source>
        <dbReference type="ARBA" id="ARBA00023157"/>
    </source>
</evidence>
<evidence type="ECO:0000313" key="10">
    <source>
        <dbReference type="Proteomes" id="UP000050465"/>
    </source>
</evidence>
<comment type="caution">
    <text evidence="9">The sequence shown here is derived from an EMBL/GenBank/DDBJ whole genome shotgun (WGS) entry which is preliminary data.</text>
</comment>
<feature type="signal peptide" evidence="7">
    <location>
        <begin position="1"/>
        <end position="24"/>
    </location>
</feature>
<evidence type="ECO:0000256" key="7">
    <source>
        <dbReference type="SAM" id="SignalP"/>
    </source>
</evidence>
<dbReference type="STRING" id="1666911.HLUCCA11_11645"/>
<reference evidence="9 10" key="1">
    <citation type="submission" date="2015-09" db="EMBL/GenBank/DDBJ databases">
        <title>Identification and resolution of microdiversity through metagenomic sequencing of parallel consortia.</title>
        <authorList>
            <person name="Nelson W.C."/>
            <person name="Romine M.F."/>
            <person name="Lindemann S.R."/>
        </authorList>
    </citation>
    <scope>NUCLEOTIDE SEQUENCE [LARGE SCALE GENOMIC DNA]</scope>
    <source>
        <strain evidence="9">Ana</strain>
    </source>
</reference>
<dbReference type="CDD" id="cd03467">
    <property type="entry name" value="Rieske"/>
    <property type="match status" value="1"/>
</dbReference>
<dbReference type="GO" id="GO:0051537">
    <property type="term" value="F:2 iron, 2 sulfur cluster binding"/>
    <property type="evidence" value="ECO:0007669"/>
    <property type="project" value="UniProtKB-KW"/>
</dbReference>
<proteinExistence type="predicted"/>
<evidence type="ECO:0000256" key="1">
    <source>
        <dbReference type="ARBA" id="ARBA00022714"/>
    </source>
</evidence>
<dbReference type="PROSITE" id="PS51296">
    <property type="entry name" value="RIESKE"/>
    <property type="match status" value="1"/>
</dbReference>
<feature type="domain" description="Rieske" evidence="8">
    <location>
        <begin position="67"/>
        <end position="162"/>
    </location>
</feature>
<dbReference type="InterPro" id="IPR036922">
    <property type="entry name" value="Rieske_2Fe-2S_sf"/>
</dbReference>
<keyword evidence="5" id="KW-1015">Disulfide bond</keyword>
<evidence type="ECO:0000256" key="2">
    <source>
        <dbReference type="ARBA" id="ARBA00022723"/>
    </source>
</evidence>
<evidence type="ECO:0000256" key="4">
    <source>
        <dbReference type="ARBA" id="ARBA00023014"/>
    </source>
</evidence>
<dbReference type="SUPFAM" id="SSF50022">
    <property type="entry name" value="ISP domain"/>
    <property type="match status" value="1"/>
</dbReference>
<accession>A0A0P7YWA3</accession>
<evidence type="ECO:0000256" key="6">
    <source>
        <dbReference type="ARBA" id="ARBA00034078"/>
    </source>
</evidence>
<feature type="chain" id="PRO_5006146708" evidence="7">
    <location>
        <begin position="25"/>
        <end position="165"/>
    </location>
</feature>
<dbReference type="AlphaFoldDB" id="A0A0P7YWA3"/>
<comment type="cofactor">
    <cofactor evidence="6">
        <name>[2Fe-2S] cluster</name>
        <dbReference type="ChEBI" id="CHEBI:190135"/>
    </cofactor>
</comment>
<organism evidence="9 10">
    <name type="scientific">Phormidesmis priestleyi Ana</name>
    <dbReference type="NCBI Taxonomy" id="1666911"/>
    <lineage>
        <taxon>Bacteria</taxon>
        <taxon>Bacillati</taxon>
        <taxon>Cyanobacteriota</taxon>
        <taxon>Cyanophyceae</taxon>
        <taxon>Leptolyngbyales</taxon>
        <taxon>Leptolyngbyaceae</taxon>
        <taxon>Phormidesmis</taxon>
    </lineage>
</organism>
<evidence type="ECO:0000313" key="9">
    <source>
        <dbReference type="EMBL" id="KPQ35065.1"/>
    </source>
</evidence>
<dbReference type="PROSITE" id="PS51257">
    <property type="entry name" value="PROKAR_LIPOPROTEIN"/>
    <property type="match status" value="1"/>
</dbReference>
<dbReference type="InterPro" id="IPR005805">
    <property type="entry name" value="Rieske_Fe-S_prot_C"/>
</dbReference>
<dbReference type="PANTHER" id="PTHR10134">
    <property type="entry name" value="CYTOCHROME B-C1 COMPLEX SUBUNIT RIESKE, MITOCHONDRIAL"/>
    <property type="match status" value="1"/>
</dbReference>
<dbReference type="PRINTS" id="PR00162">
    <property type="entry name" value="RIESKE"/>
</dbReference>
<dbReference type="GO" id="GO:0016705">
    <property type="term" value="F:oxidoreductase activity, acting on paired donors, with incorporation or reduction of molecular oxygen"/>
    <property type="evidence" value="ECO:0007669"/>
    <property type="project" value="UniProtKB-ARBA"/>
</dbReference>
<name>A0A0P7YWA3_9CYAN</name>
<dbReference type="InterPro" id="IPR017941">
    <property type="entry name" value="Rieske_2Fe-2S"/>
</dbReference>
<keyword evidence="3" id="KW-0408">Iron</keyword>